<keyword evidence="4" id="KW-0449">Lipoprotein</keyword>
<evidence type="ECO:0000313" key="7">
    <source>
        <dbReference type="EMBL" id="RKR71605.1"/>
    </source>
</evidence>
<dbReference type="EMBL" id="RBJC01000007">
    <property type="protein sequence ID" value="RKR71605.1"/>
    <property type="molecule type" value="Genomic_DNA"/>
</dbReference>
<dbReference type="PANTHER" id="PTHR37482:SF1">
    <property type="entry name" value="OUTER MEMBRANE PROTEIN ASSEMBLY FACTOR BAME"/>
    <property type="match status" value="1"/>
</dbReference>
<evidence type="ECO:0000259" key="6">
    <source>
        <dbReference type="Pfam" id="PF04355"/>
    </source>
</evidence>
<dbReference type="InterPro" id="IPR037873">
    <property type="entry name" value="BamE-like"/>
</dbReference>
<dbReference type="InterPro" id="IPR026592">
    <property type="entry name" value="BamE"/>
</dbReference>
<dbReference type="InterPro" id="IPR007450">
    <property type="entry name" value="BamE_dom"/>
</dbReference>
<protein>
    <recommendedName>
        <fullName evidence="4">Outer membrane protein assembly factor BamE</fullName>
    </recommendedName>
</protein>
<dbReference type="Gene3D" id="3.30.1450.10">
    <property type="match status" value="1"/>
</dbReference>
<dbReference type="Proteomes" id="UP000280099">
    <property type="component" value="Unassembled WGS sequence"/>
</dbReference>
<dbReference type="GO" id="GO:0030674">
    <property type="term" value="F:protein-macromolecule adaptor activity"/>
    <property type="evidence" value="ECO:0007669"/>
    <property type="project" value="TreeGrafter"/>
</dbReference>
<gene>
    <name evidence="4" type="primary">bamE</name>
    <name evidence="7" type="ORF">DES31_1337</name>
</gene>
<comment type="subunit">
    <text evidence="4">Part of the Bam complex.</text>
</comment>
<dbReference type="Pfam" id="PF04355">
    <property type="entry name" value="BamE"/>
    <property type="match status" value="1"/>
</dbReference>
<evidence type="ECO:0000256" key="4">
    <source>
        <dbReference type="HAMAP-Rule" id="MF_00925"/>
    </source>
</evidence>
<organism evidence="7 8">
    <name type="scientific">Otariodibacter oris</name>
    <dbReference type="NCBI Taxonomy" id="1032623"/>
    <lineage>
        <taxon>Bacteria</taxon>
        <taxon>Pseudomonadati</taxon>
        <taxon>Pseudomonadota</taxon>
        <taxon>Gammaproteobacteria</taxon>
        <taxon>Pasteurellales</taxon>
        <taxon>Pasteurellaceae</taxon>
        <taxon>Otariodibacter</taxon>
    </lineage>
</organism>
<dbReference type="NCBIfam" id="NF008585">
    <property type="entry name" value="PRK11548.1"/>
    <property type="match status" value="1"/>
</dbReference>
<keyword evidence="1 4" id="KW-0732">Signal</keyword>
<sequence>MKMKSLVAVLLLSLGISACSTLEKVVYRIDVPQGNYLEQDKIDLLQVGMNKEQVNYVLGTPLLNDMFEKDRWDYVFIKREGHNDPIQHLLQIYFDSKGLVSEIKLDNPIVAEQKQEKTDKKWYML</sequence>
<dbReference type="OrthoDB" id="9808250at2"/>
<comment type="function">
    <text evidence="4">Part of the outer membrane protein assembly complex, which is involved in assembly and insertion of beta-barrel proteins into the outer membrane.</text>
</comment>
<comment type="subcellular location">
    <subcellularLocation>
        <location evidence="4">Cell outer membrane</location>
        <topology evidence="4">Lipid-anchor</topology>
    </subcellularLocation>
</comment>
<feature type="signal peptide" evidence="5">
    <location>
        <begin position="1"/>
        <end position="18"/>
    </location>
</feature>
<dbReference type="PROSITE" id="PS51257">
    <property type="entry name" value="PROKAR_LIPOPROTEIN"/>
    <property type="match status" value="1"/>
</dbReference>
<evidence type="ECO:0000256" key="5">
    <source>
        <dbReference type="SAM" id="SignalP"/>
    </source>
</evidence>
<feature type="chain" id="PRO_5019597542" description="Outer membrane protein assembly factor BamE" evidence="5">
    <location>
        <begin position="19"/>
        <end position="125"/>
    </location>
</feature>
<dbReference type="HAMAP" id="MF_00925">
    <property type="entry name" value="OM_assembly_BamE"/>
    <property type="match status" value="1"/>
</dbReference>
<evidence type="ECO:0000256" key="2">
    <source>
        <dbReference type="ARBA" id="ARBA00023136"/>
    </source>
</evidence>
<dbReference type="RefSeq" id="WP_121123305.1">
    <property type="nucleotide sequence ID" value="NZ_CP016604.1"/>
</dbReference>
<dbReference type="GO" id="GO:0043165">
    <property type="term" value="P:Gram-negative-bacterium-type cell outer membrane assembly"/>
    <property type="evidence" value="ECO:0007669"/>
    <property type="project" value="UniProtKB-UniRule"/>
</dbReference>
<evidence type="ECO:0000256" key="3">
    <source>
        <dbReference type="ARBA" id="ARBA00023237"/>
    </source>
</evidence>
<dbReference type="GO" id="GO:0051205">
    <property type="term" value="P:protein insertion into membrane"/>
    <property type="evidence" value="ECO:0007669"/>
    <property type="project" value="UniProtKB-UniRule"/>
</dbReference>
<keyword evidence="4" id="KW-0564">Palmitate</keyword>
<name>A0A420XFK4_9PAST</name>
<reference evidence="7 8" key="1">
    <citation type="submission" date="2018-10" db="EMBL/GenBank/DDBJ databases">
        <title>Genomic Encyclopedia of Type Strains, Phase IV (KMG-IV): sequencing the most valuable type-strain genomes for metagenomic binning, comparative biology and taxonomic classification.</title>
        <authorList>
            <person name="Goeker M."/>
        </authorList>
    </citation>
    <scope>NUCLEOTIDE SEQUENCE [LARGE SCALE GENOMIC DNA]</scope>
    <source>
        <strain evidence="7 8">DSM 23800</strain>
    </source>
</reference>
<proteinExistence type="inferred from homology"/>
<comment type="similarity">
    <text evidence="4">Belongs to the BamE family.</text>
</comment>
<comment type="caution">
    <text evidence="7">The sequence shown here is derived from an EMBL/GenBank/DDBJ whole genome shotgun (WGS) entry which is preliminary data.</text>
</comment>
<evidence type="ECO:0000256" key="1">
    <source>
        <dbReference type="ARBA" id="ARBA00022729"/>
    </source>
</evidence>
<dbReference type="PANTHER" id="PTHR37482">
    <property type="entry name" value="OUTER MEMBRANE PROTEIN ASSEMBLY FACTOR BAME"/>
    <property type="match status" value="1"/>
</dbReference>
<dbReference type="GO" id="GO:1990063">
    <property type="term" value="C:Bam protein complex"/>
    <property type="evidence" value="ECO:0007669"/>
    <property type="project" value="TreeGrafter"/>
</dbReference>
<keyword evidence="8" id="KW-1185">Reference proteome</keyword>
<accession>A0A420XFK4</accession>
<dbReference type="AlphaFoldDB" id="A0A420XFK4"/>
<keyword evidence="3 4" id="KW-0998">Cell outer membrane</keyword>
<evidence type="ECO:0000313" key="8">
    <source>
        <dbReference type="Proteomes" id="UP000280099"/>
    </source>
</evidence>
<feature type="domain" description="Outer membrane protein assembly factor BamE" evidence="6">
    <location>
        <begin position="34"/>
        <end position="103"/>
    </location>
</feature>
<keyword evidence="2 4" id="KW-0472">Membrane</keyword>